<dbReference type="InterPro" id="IPR003594">
    <property type="entry name" value="HATPase_dom"/>
</dbReference>
<dbReference type="Gene3D" id="1.20.5.1930">
    <property type="match status" value="1"/>
</dbReference>
<proteinExistence type="predicted"/>
<keyword evidence="8" id="KW-0597">Phosphoprotein</keyword>
<keyword evidence="6" id="KW-0004">4Fe-4S</keyword>
<evidence type="ECO:0000256" key="19">
    <source>
        <dbReference type="SAM" id="Coils"/>
    </source>
</evidence>
<keyword evidence="9" id="KW-0808">Transferase</keyword>
<dbReference type="CDD" id="cd16917">
    <property type="entry name" value="HATPase_UhpB-NarQ-NarX-like"/>
    <property type="match status" value="1"/>
</dbReference>
<evidence type="ECO:0000256" key="17">
    <source>
        <dbReference type="ARBA" id="ARBA00024827"/>
    </source>
</evidence>
<feature type="transmembrane region" description="Helical" evidence="20">
    <location>
        <begin position="342"/>
        <end position="359"/>
    </location>
</feature>
<gene>
    <name evidence="22" type="ORF">BC751_3081</name>
</gene>
<keyword evidence="20" id="KW-0472">Membrane</keyword>
<keyword evidence="23" id="KW-1185">Reference proteome</keyword>
<name>A0A4Q7PB55_9BACT</name>
<evidence type="ECO:0000259" key="21">
    <source>
        <dbReference type="PROSITE" id="PS50109"/>
    </source>
</evidence>
<evidence type="ECO:0000256" key="4">
    <source>
        <dbReference type="ARBA" id="ARBA00012438"/>
    </source>
</evidence>
<dbReference type="InterPro" id="IPR005467">
    <property type="entry name" value="His_kinase_dom"/>
</dbReference>
<dbReference type="RefSeq" id="WP_130276352.1">
    <property type="nucleotide sequence ID" value="NZ_SGXG01000001.1"/>
</dbReference>
<keyword evidence="12 22" id="KW-0418">Kinase</keyword>
<keyword evidence="13" id="KW-0067">ATP-binding</keyword>
<dbReference type="Gene3D" id="2.60.40.2380">
    <property type="match status" value="1"/>
</dbReference>
<evidence type="ECO:0000256" key="20">
    <source>
        <dbReference type="SAM" id="Phobius"/>
    </source>
</evidence>
<evidence type="ECO:0000256" key="7">
    <source>
        <dbReference type="ARBA" id="ARBA00022490"/>
    </source>
</evidence>
<dbReference type="GO" id="GO:0005737">
    <property type="term" value="C:cytoplasm"/>
    <property type="evidence" value="ECO:0007669"/>
    <property type="project" value="UniProtKB-SubCell"/>
</dbReference>
<dbReference type="PROSITE" id="PS50109">
    <property type="entry name" value="HIS_KIN"/>
    <property type="match status" value="1"/>
</dbReference>
<evidence type="ECO:0000256" key="2">
    <source>
        <dbReference type="ARBA" id="ARBA00001966"/>
    </source>
</evidence>
<dbReference type="Gene3D" id="3.30.565.10">
    <property type="entry name" value="Histidine kinase-like ATPase, C-terminal domain"/>
    <property type="match status" value="1"/>
</dbReference>
<evidence type="ECO:0000256" key="1">
    <source>
        <dbReference type="ARBA" id="ARBA00000085"/>
    </source>
</evidence>
<keyword evidence="20" id="KW-0812">Transmembrane</keyword>
<dbReference type="GO" id="GO:0005524">
    <property type="term" value="F:ATP binding"/>
    <property type="evidence" value="ECO:0007669"/>
    <property type="project" value="UniProtKB-KW"/>
</dbReference>
<dbReference type="Proteomes" id="UP000292209">
    <property type="component" value="Unassembled WGS sequence"/>
</dbReference>
<comment type="subcellular location">
    <subcellularLocation>
        <location evidence="3">Cytoplasm</location>
    </subcellularLocation>
</comment>
<keyword evidence="11" id="KW-0547">Nucleotide-binding</keyword>
<evidence type="ECO:0000256" key="10">
    <source>
        <dbReference type="ARBA" id="ARBA00022723"/>
    </source>
</evidence>
<dbReference type="InterPro" id="IPR011622">
    <property type="entry name" value="7TMR_DISM_rcpt_extracell_dom2"/>
</dbReference>
<evidence type="ECO:0000256" key="9">
    <source>
        <dbReference type="ARBA" id="ARBA00022679"/>
    </source>
</evidence>
<keyword evidence="19" id="KW-0175">Coiled coil</keyword>
<dbReference type="Pfam" id="PF07730">
    <property type="entry name" value="HisKA_3"/>
    <property type="match status" value="1"/>
</dbReference>
<feature type="coiled-coil region" evidence="19">
    <location>
        <begin position="396"/>
        <end position="430"/>
    </location>
</feature>
<dbReference type="SUPFAM" id="SSF55874">
    <property type="entry name" value="ATPase domain of HSP90 chaperone/DNA topoisomerase II/histidine kinase"/>
    <property type="match status" value="1"/>
</dbReference>
<dbReference type="SMART" id="SM00387">
    <property type="entry name" value="HATPase_c"/>
    <property type="match status" value="1"/>
</dbReference>
<dbReference type="GO" id="GO:0051539">
    <property type="term" value="F:4 iron, 4 sulfur cluster binding"/>
    <property type="evidence" value="ECO:0007669"/>
    <property type="project" value="UniProtKB-KW"/>
</dbReference>
<organism evidence="22 23">
    <name type="scientific">Cecembia calidifontis</name>
    <dbReference type="NCBI Taxonomy" id="1187080"/>
    <lineage>
        <taxon>Bacteria</taxon>
        <taxon>Pseudomonadati</taxon>
        <taxon>Bacteroidota</taxon>
        <taxon>Cytophagia</taxon>
        <taxon>Cytophagales</taxon>
        <taxon>Cyclobacteriaceae</taxon>
        <taxon>Cecembia</taxon>
    </lineage>
</organism>
<dbReference type="GO" id="GO:0046872">
    <property type="term" value="F:metal ion binding"/>
    <property type="evidence" value="ECO:0007669"/>
    <property type="project" value="UniProtKB-KW"/>
</dbReference>
<evidence type="ECO:0000313" key="22">
    <source>
        <dbReference type="EMBL" id="RZS97474.1"/>
    </source>
</evidence>
<accession>A0A4Q7PB55</accession>
<dbReference type="PANTHER" id="PTHR24421:SF10">
    <property type="entry name" value="NITRATE_NITRITE SENSOR PROTEIN NARQ"/>
    <property type="match status" value="1"/>
</dbReference>
<dbReference type="InterPro" id="IPR011623">
    <property type="entry name" value="7TMR_DISM_rcpt_extracell_dom1"/>
</dbReference>
<feature type="domain" description="Histidine kinase" evidence="21">
    <location>
        <begin position="435"/>
        <end position="618"/>
    </location>
</feature>
<evidence type="ECO:0000256" key="16">
    <source>
        <dbReference type="ARBA" id="ARBA00023014"/>
    </source>
</evidence>
<dbReference type="InterPro" id="IPR011712">
    <property type="entry name" value="Sig_transdc_His_kin_sub3_dim/P"/>
</dbReference>
<comment type="caution">
    <text evidence="22">The sequence shown here is derived from an EMBL/GenBank/DDBJ whole genome shotgun (WGS) entry which is preliminary data.</text>
</comment>
<dbReference type="Pfam" id="PF07696">
    <property type="entry name" value="7TMR-DISMED2"/>
    <property type="match status" value="1"/>
</dbReference>
<keyword evidence="10" id="KW-0479">Metal-binding</keyword>
<evidence type="ECO:0000256" key="8">
    <source>
        <dbReference type="ARBA" id="ARBA00022553"/>
    </source>
</evidence>
<protein>
    <recommendedName>
        <fullName evidence="5">Oxygen sensor histidine kinase NreB</fullName>
        <ecNumber evidence="4">2.7.13.3</ecNumber>
    </recommendedName>
    <alternativeName>
        <fullName evidence="18">Nitrogen regulation protein B</fullName>
    </alternativeName>
</protein>
<dbReference type="GO" id="GO:0000155">
    <property type="term" value="F:phosphorelay sensor kinase activity"/>
    <property type="evidence" value="ECO:0007669"/>
    <property type="project" value="InterPro"/>
</dbReference>
<dbReference type="AlphaFoldDB" id="A0A4Q7PB55"/>
<feature type="transmembrane region" description="Helical" evidence="20">
    <location>
        <begin position="308"/>
        <end position="330"/>
    </location>
</feature>
<keyword evidence="14" id="KW-0408">Iron</keyword>
<evidence type="ECO:0000256" key="6">
    <source>
        <dbReference type="ARBA" id="ARBA00022485"/>
    </source>
</evidence>
<keyword evidence="7" id="KW-0963">Cytoplasm</keyword>
<keyword evidence="20" id="KW-1133">Transmembrane helix</keyword>
<dbReference type="PANTHER" id="PTHR24421">
    <property type="entry name" value="NITRATE/NITRITE SENSOR PROTEIN NARX-RELATED"/>
    <property type="match status" value="1"/>
</dbReference>
<dbReference type="EC" id="2.7.13.3" evidence="4"/>
<comment type="catalytic activity">
    <reaction evidence="1">
        <text>ATP + protein L-histidine = ADP + protein N-phospho-L-histidine.</text>
        <dbReference type="EC" id="2.7.13.3"/>
    </reaction>
</comment>
<feature type="transmembrane region" description="Helical" evidence="20">
    <location>
        <begin position="183"/>
        <end position="204"/>
    </location>
</feature>
<comment type="cofactor">
    <cofactor evidence="2">
        <name>[4Fe-4S] cluster</name>
        <dbReference type="ChEBI" id="CHEBI:49883"/>
    </cofactor>
</comment>
<feature type="transmembrane region" description="Helical" evidence="20">
    <location>
        <begin position="211"/>
        <end position="237"/>
    </location>
</feature>
<dbReference type="InterPro" id="IPR036890">
    <property type="entry name" value="HATPase_C_sf"/>
</dbReference>
<dbReference type="EMBL" id="SGXG01000001">
    <property type="protein sequence ID" value="RZS97474.1"/>
    <property type="molecule type" value="Genomic_DNA"/>
</dbReference>
<feature type="transmembrane region" description="Helical" evidence="20">
    <location>
        <begin position="249"/>
        <end position="267"/>
    </location>
</feature>
<evidence type="ECO:0000256" key="15">
    <source>
        <dbReference type="ARBA" id="ARBA00023012"/>
    </source>
</evidence>
<dbReference type="Pfam" id="PF02518">
    <property type="entry name" value="HATPase_c"/>
    <property type="match status" value="1"/>
</dbReference>
<dbReference type="Pfam" id="PF07695">
    <property type="entry name" value="7TMR-DISM_7TM"/>
    <property type="match status" value="1"/>
</dbReference>
<comment type="function">
    <text evidence="17">Member of the two-component regulatory system NreB/NreC involved in the control of dissimilatory nitrate/nitrite reduction in response to oxygen. NreB functions as a direct oxygen sensor histidine kinase which is autophosphorylated, in the absence of oxygen, probably at the conserved histidine residue, and transfers its phosphate group probably to a conserved aspartate residue of NreC. NreB/NreC activates the expression of the nitrate (narGHJI) and nitrite (nir) reductase operons, as well as the putative nitrate transporter gene narT.</text>
</comment>
<evidence type="ECO:0000256" key="14">
    <source>
        <dbReference type="ARBA" id="ARBA00023004"/>
    </source>
</evidence>
<evidence type="ECO:0000256" key="3">
    <source>
        <dbReference type="ARBA" id="ARBA00004496"/>
    </source>
</evidence>
<evidence type="ECO:0000256" key="5">
    <source>
        <dbReference type="ARBA" id="ARBA00017322"/>
    </source>
</evidence>
<reference evidence="22 23" key="1">
    <citation type="submission" date="2019-02" db="EMBL/GenBank/DDBJ databases">
        <title>Genomic Encyclopedia of Archaeal and Bacterial Type Strains, Phase II (KMG-II): from individual species to whole genera.</title>
        <authorList>
            <person name="Goeker M."/>
        </authorList>
    </citation>
    <scope>NUCLEOTIDE SEQUENCE [LARGE SCALE GENOMIC DNA]</scope>
    <source>
        <strain evidence="22 23">DSM 21411</strain>
    </source>
</reference>
<evidence type="ECO:0000256" key="12">
    <source>
        <dbReference type="ARBA" id="ARBA00022777"/>
    </source>
</evidence>
<dbReference type="OrthoDB" id="9760839at2"/>
<evidence type="ECO:0000256" key="11">
    <source>
        <dbReference type="ARBA" id="ARBA00022741"/>
    </source>
</evidence>
<feature type="transmembrane region" description="Helical" evidence="20">
    <location>
        <begin position="371"/>
        <end position="393"/>
    </location>
</feature>
<dbReference type="GO" id="GO:0046983">
    <property type="term" value="F:protein dimerization activity"/>
    <property type="evidence" value="ECO:0007669"/>
    <property type="project" value="InterPro"/>
</dbReference>
<dbReference type="InterPro" id="IPR050482">
    <property type="entry name" value="Sensor_HK_TwoCompSys"/>
</dbReference>
<dbReference type="InterPro" id="IPR004358">
    <property type="entry name" value="Sig_transdc_His_kin-like_C"/>
</dbReference>
<evidence type="ECO:0000256" key="18">
    <source>
        <dbReference type="ARBA" id="ARBA00030800"/>
    </source>
</evidence>
<feature type="transmembrane region" description="Helical" evidence="20">
    <location>
        <begin position="276"/>
        <end position="296"/>
    </location>
</feature>
<keyword evidence="16" id="KW-0411">Iron-sulfur</keyword>
<keyword evidence="15" id="KW-0902">Two-component regulatory system</keyword>
<dbReference type="PRINTS" id="PR00344">
    <property type="entry name" value="BCTRLSENSOR"/>
</dbReference>
<evidence type="ECO:0000256" key="13">
    <source>
        <dbReference type="ARBA" id="ARBA00022840"/>
    </source>
</evidence>
<evidence type="ECO:0000313" key="23">
    <source>
        <dbReference type="Proteomes" id="UP000292209"/>
    </source>
</evidence>
<dbReference type="GO" id="GO:0016020">
    <property type="term" value="C:membrane"/>
    <property type="evidence" value="ECO:0007669"/>
    <property type="project" value="InterPro"/>
</dbReference>
<sequence>MPLQQMISFVLNLIKKGIFRLFLILSGICSFSCSSPNSLEIPYATIPYQNEPVQKIWESVDTLSLNTGIINKGISKSPWWIYLKFNNEKPFAETYYLTVRNPHINTLEVYFNGDSIPEFVLGDRFPFQERPIANRDLIVPLAMSAGENREILLWVDKSGETLLLQPEILSEYEFFNNISRENLLMGFMIGWMLIMLVFACFTAVQLKEAGALFYALFIISILFWFISHWGIGFQFLWPEQTSWTGKSRPFFNLLTNVFFLLLLLNFFPPQRKNSKLVWLLKISIFLHLYLIWEVLTKNELEVPIVNKMIFLRLTFGFSIFLIFLVLIYLLRQIKLKVPYAGYYLAGISILVLSSILTQLHQSGLSLGLPSFMFDFGGAFALLGETIFITAAFASRTADLKREKESLMLKVVQKEKELADQLIEVQEQERTRIGRDLHDTLGGQLASIFLLTDKLSQEVPAAQNLQKLRSMLKESIKETRGLSHDLAPSHLNELGLQKVLQNRLRFLEENQGLSTNFYYQVDTKLSEQFALMIYRICGELLHNITKHAKASEIMLQIIQKDNILELIVEDNGVGMNKEETDKGIGLANIKNRVAYMKGKMIIDSNSHGTTIIIELPLELI</sequence>